<name>A0A6H1ZFX1_9ZZZZ</name>
<evidence type="ECO:0000313" key="1">
    <source>
        <dbReference type="EMBL" id="QJA46321.1"/>
    </source>
</evidence>
<reference evidence="1" key="1">
    <citation type="submission" date="2020-03" db="EMBL/GenBank/DDBJ databases">
        <title>The deep terrestrial virosphere.</title>
        <authorList>
            <person name="Holmfeldt K."/>
            <person name="Nilsson E."/>
            <person name="Simone D."/>
            <person name="Lopez-Fernandez M."/>
            <person name="Wu X."/>
            <person name="de Brujin I."/>
            <person name="Lundin D."/>
            <person name="Andersson A."/>
            <person name="Bertilsson S."/>
            <person name="Dopson M."/>
        </authorList>
    </citation>
    <scope>NUCLEOTIDE SEQUENCE</scope>
    <source>
        <strain evidence="1">TM448A00373</strain>
        <strain evidence="2">TM448B00195</strain>
    </source>
</reference>
<protein>
    <submittedName>
        <fullName evidence="1">Uncharacterized protein</fullName>
    </submittedName>
</protein>
<dbReference type="AlphaFoldDB" id="A0A6H1ZFX1"/>
<accession>A0A6H1ZFX1</accession>
<evidence type="ECO:0000313" key="2">
    <source>
        <dbReference type="EMBL" id="QJH94173.1"/>
    </source>
</evidence>
<dbReference type="EMBL" id="MT144597">
    <property type="protein sequence ID" value="QJH94173.1"/>
    <property type="molecule type" value="Genomic_DNA"/>
</dbReference>
<gene>
    <name evidence="1" type="ORF">TM448A00373_0028</name>
    <name evidence="2" type="ORF">TM448B00195_0013</name>
</gene>
<organism evidence="1">
    <name type="scientific">viral metagenome</name>
    <dbReference type="NCBI Taxonomy" id="1070528"/>
    <lineage>
        <taxon>unclassified sequences</taxon>
        <taxon>metagenomes</taxon>
        <taxon>organismal metagenomes</taxon>
    </lineage>
</organism>
<proteinExistence type="predicted"/>
<sequence length="105" mass="12655">MNEKELLKKLVQLTLEKNNWCEGLGNRMFIFESEKGFPACFFIDELKKQNPKITKEDIFRIIVAYQHKKTEHKVLSGIGEERLKEYQKYNKNQLIKFWETEELDL</sequence>
<dbReference type="EMBL" id="MT144007">
    <property type="protein sequence ID" value="QJA46321.1"/>
    <property type="molecule type" value="Genomic_DNA"/>
</dbReference>